<evidence type="ECO:0000256" key="3">
    <source>
        <dbReference type="ARBA" id="ARBA00022679"/>
    </source>
</evidence>
<organism evidence="7">
    <name type="scientific">bioreactor metagenome</name>
    <dbReference type="NCBI Taxonomy" id="1076179"/>
    <lineage>
        <taxon>unclassified sequences</taxon>
        <taxon>metagenomes</taxon>
        <taxon>ecological metagenomes</taxon>
    </lineage>
</organism>
<dbReference type="PANTHER" id="PTHR13693:SF102">
    <property type="entry name" value="2-AMINO-3-KETOBUTYRATE COENZYME A LIGASE, MITOCHONDRIAL"/>
    <property type="match status" value="1"/>
</dbReference>
<gene>
    <name evidence="7" type="primary">kbl_8</name>
    <name evidence="7" type="ORF">SDC9_41934</name>
</gene>
<accession>A0A644VZ71</accession>
<dbReference type="AlphaFoldDB" id="A0A644VZ71"/>
<evidence type="ECO:0000256" key="2">
    <source>
        <dbReference type="ARBA" id="ARBA00008392"/>
    </source>
</evidence>
<dbReference type="HAMAP" id="MF_00985">
    <property type="entry name" value="2am3keto_CoA_ligase"/>
    <property type="match status" value="1"/>
</dbReference>
<reference evidence="7" key="1">
    <citation type="submission" date="2019-08" db="EMBL/GenBank/DDBJ databases">
        <authorList>
            <person name="Kucharzyk K."/>
            <person name="Murdoch R.W."/>
            <person name="Higgins S."/>
            <person name="Loffler F."/>
        </authorList>
    </citation>
    <scope>NUCLEOTIDE SEQUENCE</scope>
</reference>
<dbReference type="GO" id="GO:0008890">
    <property type="term" value="F:glycine C-acetyltransferase activity"/>
    <property type="evidence" value="ECO:0007669"/>
    <property type="project" value="UniProtKB-EC"/>
</dbReference>
<dbReference type="EC" id="2.3.1.29" evidence="7"/>
<dbReference type="NCBIfam" id="NF005394">
    <property type="entry name" value="PRK06939.1"/>
    <property type="match status" value="1"/>
</dbReference>
<proteinExistence type="inferred from homology"/>
<dbReference type="InterPro" id="IPR011282">
    <property type="entry name" value="2am3keto_CoA_ligase"/>
</dbReference>
<protein>
    <submittedName>
        <fullName evidence="7">2-amino-3-ketobutyrate coenzyme A ligase</fullName>
        <ecNumber evidence="7">2.3.1.29</ecNumber>
    </submittedName>
</protein>
<dbReference type="Pfam" id="PF00155">
    <property type="entry name" value="Aminotran_1_2"/>
    <property type="match status" value="1"/>
</dbReference>
<dbReference type="InterPro" id="IPR015421">
    <property type="entry name" value="PyrdxlP-dep_Trfase_major"/>
</dbReference>
<dbReference type="EMBL" id="VSSQ01000480">
    <property type="protein sequence ID" value="MPL95762.1"/>
    <property type="molecule type" value="Genomic_DNA"/>
</dbReference>
<dbReference type="InterPro" id="IPR015424">
    <property type="entry name" value="PyrdxlP-dep_Trfase"/>
</dbReference>
<dbReference type="GO" id="GO:0030170">
    <property type="term" value="F:pyridoxal phosphate binding"/>
    <property type="evidence" value="ECO:0007669"/>
    <property type="project" value="InterPro"/>
</dbReference>
<dbReference type="FunFam" id="3.40.640.10:FF:000006">
    <property type="entry name" value="5-aminolevulinate synthase, mitochondrial"/>
    <property type="match status" value="1"/>
</dbReference>
<comment type="similarity">
    <text evidence="2">Belongs to the class-II pyridoxal-phosphate-dependent aminotransferase family.</text>
</comment>
<dbReference type="Gene3D" id="3.40.640.10">
    <property type="entry name" value="Type I PLP-dependent aspartate aminotransferase-like (Major domain)"/>
    <property type="match status" value="1"/>
</dbReference>
<comment type="cofactor">
    <cofactor evidence="1">
        <name>pyridoxal 5'-phosphate</name>
        <dbReference type="ChEBI" id="CHEBI:597326"/>
    </cofactor>
</comment>
<dbReference type="SUPFAM" id="SSF53383">
    <property type="entry name" value="PLP-dependent transferases"/>
    <property type="match status" value="1"/>
</dbReference>
<dbReference type="CDD" id="cd06454">
    <property type="entry name" value="KBL_like"/>
    <property type="match status" value="1"/>
</dbReference>
<dbReference type="InterPro" id="IPR050087">
    <property type="entry name" value="AON_synthase_class-II"/>
</dbReference>
<evidence type="ECO:0000313" key="7">
    <source>
        <dbReference type="EMBL" id="MPL95762.1"/>
    </source>
</evidence>
<name>A0A644VZ71_9ZZZZ</name>
<sequence>MNETVRQQLQAFLAEQEQRGLLKKERVLTSSQSRSIEVAGKNVLNFCANNYLGLSDNKEVIQAAKDAMDRWGYGLSSVRFICGTQALHKQLEKRISTFLRTDDTILFSSCFDANGALFEPLLGEGDAVISDELNHASIIDGIRLCKAERFRYKHSDMNDLKECLQQSRHCRRRLIATDGVFSMDGDVAKLAEICALAKDFDALVMVDDSHATGYLGPTGRGTVELCGVEGQVDLITTTFGKACGGASGGCISGNQLLIDLYRQRARPYLFSNTLAPAICGGTLKVLDILEQDNPYKDLTMRNAKRFRSLMEAAGFDLVKGETAIVPVMVYDENKAVAMADALLERGIYVIGFCYPVVPQGRARIRVQLSAVHTQQDIETAVDAFVSVAKEMKLL</sequence>
<evidence type="ECO:0000259" key="6">
    <source>
        <dbReference type="Pfam" id="PF00155"/>
    </source>
</evidence>
<feature type="domain" description="Aminotransferase class I/classII large" evidence="6">
    <location>
        <begin position="42"/>
        <end position="384"/>
    </location>
</feature>
<dbReference type="NCBIfam" id="TIGR01822">
    <property type="entry name" value="2am3keto_CoA"/>
    <property type="match status" value="1"/>
</dbReference>
<keyword evidence="5 7" id="KW-0012">Acyltransferase</keyword>
<dbReference type="GO" id="GO:0006567">
    <property type="term" value="P:L-threonine catabolic process"/>
    <property type="evidence" value="ECO:0007669"/>
    <property type="project" value="InterPro"/>
</dbReference>
<dbReference type="GO" id="GO:0016874">
    <property type="term" value="F:ligase activity"/>
    <property type="evidence" value="ECO:0007669"/>
    <property type="project" value="UniProtKB-KW"/>
</dbReference>
<dbReference type="InterPro" id="IPR015422">
    <property type="entry name" value="PyrdxlP-dep_Trfase_small"/>
</dbReference>
<keyword evidence="3 7" id="KW-0808">Transferase</keyword>
<keyword evidence="7" id="KW-0436">Ligase</keyword>
<evidence type="ECO:0000256" key="5">
    <source>
        <dbReference type="ARBA" id="ARBA00023315"/>
    </source>
</evidence>
<dbReference type="Gene3D" id="3.90.1150.10">
    <property type="entry name" value="Aspartate Aminotransferase, domain 1"/>
    <property type="match status" value="1"/>
</dbReference>
<evidence type="ECO:0000256" key="1">
    <source>
        <dbReference type="ARBA" id="ARBA00001933"/>
    </source>
</evidence>
<comment type="caution">
    <text evidence="7">The sequence shown here is derived from an EMBL/GenBank/DDBJ whole genome shotgun (WGS) entry which is preliminary data.</text>
</comment>
<dbReference type="PANTHER" id="PTHR13693">
    <property type="entry name" value="CLASS II AMINOTRANSFERASE/8-AMINO-7-OXONONANOATE SYNTHASE"/>
    <property type="match status" value="1"/>
</dbReference>
<evidence type="ECO:0000256" key="4">
    <source>
        <dbReference type="ARBA" id="ARBA00022898"/>
    </source>
</evidence>
<keyword evidence="4" id="KW-0663">Pyridoxal phosphate</keyword>
<dbReference type="InterPro" id="IPR004839">
    <property type="entry name" value="Aminotransferase_I/II_large"/>
</dbReference>